<dbReference type="HAMAP" id="MF_00519">
    <property type="entry name" value="Arabinose_Isome"/>
    <property type="match status" value="1"/>
</dbReference>
<dbReference type="Gene3D" id="3.40.50.10940">
    <property type="match status" value="1"/>
</dbReference>
<dbReference type="Proteomes" id="UP001338137">
    <property type="component" value="Unassembled WGS sequence"/>
</dbReference>
<dbReference type="InterPro" id="IPR009015">
    <property type="entry name" value="Fucose_isomerase_N/cen_sf"/>
</dbReference>
<evidence type="ECO:0000256" key="4">
    <source>
        <dbReference type="ARBA" id="ARBA00023235"/>
    </source>
</evidence>
<evidence type="ECO:0000256" key="1">
    <source>
        <dbReference type="ARBA" id="ARBA00022723"/>
    </source>
</evidence>
<comment type="caution">
    <text evidence="10">The sequence shown here is derived from an EMBL/GenBank/DDBJ whole genome shotgun (WGS) entry which is preliminary data.</text>
</comment>
<dbReference type="PANTHER" id="PTHR38464">
    <property type="entry name" value="L-ARABINOSE ISOMERASE"/>
    <property type="match status" value="1"/>
</dbReference>
<dbReference type="GO" id="GO:0008733">
    <property type="term" value="F:L-arabinose isomerase activity"/>
    <property type="evidence" value="ECO:0007669"/>
    <property type="project" value="UniProtKB-EC"/>
</dbReference>
<keyword evidence="4 6" id="KW-0413">Isomerase</keyword>
<evidence type="ECO:0000259" key="8">
    <source>
        <dbReference type="Pfam" id="PF11762"/>
    </source>
</evidence>
<dbReference type="InterPro" id="IPR004216">
    <property type="entry name" value="Fuc/Ara_isomerase_C"/>
</dbReference>
<keyword evidence="2 6" id="KW-0054">Arabinose catabolism</keyword>
<evidence type="ECO:0000313" key="11">
    <source>
        <dbReference type="Proteomes" id="UP001338137"/>
    </source>
</evidence>
<keyword evidence="5 6" id="KW-0119">Carbohydrate metabolism</keyword>
<feature type="domain" description="L-arabinose isomerase N-terminal" evidence="7">
    <location>
        <begin position="9"/>
        <end position="171"/>
    </location>
</feature>
<dbReference type="InterPro" id="IPR038583">
    <property type="entry name" value="AraA_N_sf"/>
</dbReference>
<feature type="binding site" evidence="6">
    <location>
        <position position="331"/>
    </location>
    <ligand>
        <name>Mn(2+)</name>
        <dbReference type="ChEBI" id="CHEBI:29035"/>
    </ligand>
</feature>
<name>A0ABU6FZJ2_9BACL</name>
<keyword evidence="11" id="KW-1185">Reference proteome</keyword>
<dbReference type="EC" id="5.3.1.4" evidence="6"/>
<evidence type="ECO:0000259" key="9">
    <source>
        <dbReference type="Pfam" id="PF24856"/>
    </source>
</evidence>
<dbReference type="SUPFAM" id="SSF53743">
    <property type="entry name" value="FucI/AraA N-terminal and middle domains"/>
    <property type="match status" value="1"/>
</dbReference>
<accession>A0ABU6FZJ2</accession>
<proteinExistence type="inferred from homology"/>
<evidence type="ECO:0000313" key="10">
    <source>
        <dbReference type="EMBL" id="MEC0227131.1"/>
    </source>
</evidence>
<comment type="similarity">
    <text evidence="6">Belongs to the arabinose isomerase family.</text>
</comment>
<dbReference type="SUPFAM" id="SSF50443">
    <property type="entry name" value="FucI/AraA C-terminal domain-like"/>
    <property type="match status" value="1"/>
</dbReference>
<keyword evidence="3 6" id="KW-0464">Manganese</keyword>
<dbReference type="InterPro" id="IPR055390">
    <property type="entry name" value="AraA_central"/>
</dbReference>
<comment type="catalytic activity">
    <reaction evidence="6">
        <text>beta-L-arabinopyranose = L-ribulose</text>
        <dbReference type="Rhea" id="RHEA:14821"/>
        <dbReference type="ChEBI" id="CHEBI:16880"/>
        <dbReference type="ChEBI" id="CHEBI:40886"/>
        <dbReference type="EC" id="5.3.1.4"/>
    </reaction>
</comment>
<comment type="pathway">
    <text evidence="6">Carbohydrate degradation; L-arabinose degradation via L-ribulose; D-xylulose 5-phosphate from L-arabinose (bacterial route): step 1/3.</text>
</comment>
<dbReference type="RefSeq" id="WP_326071508.1">
    <property type="nucleotide sequence ID" value="NZ_JARLKY010000018.1"/>
</dbReference>
<feature type="domain" description="L-arabinose isomerase central" evidence="9">
    <location>
        <begin position="177"/>
        <end position="323"/>
    </location>
</feature>
<dbReference type="Pfam" id="PF24856">
    <property type="entry name" value="AraA_central"/>
    <property type="match status" value="1"/>
</dbReference>
<organism evidence="10 11">
    <name type="scientific">Paenibacillus alba</name>
    <dbReference type="NCBI Taxonomy" id="1197127"/>
    <lineage>
        <taxon>Bacteria</taxon>
        <taxon>Bacillati</taxon>
        <taxon>Bacillota</taxon>
        <taxon>Bacilli</taxon>
        <taxon>Bacillales</taxon>
        <taxon>Paenibacillaceae</taxon>
        <taxon>Paenibacillus</taxon>
    </lineage>
</organism>
<dbReference type="NCBIfam" id="NF002795">
    <property type="entry name" value="PRK02929.1"/>
    <property type="match status" value="1"/>
</dbReference>
<dbReference type="Pfam" id="PF11762">
    <property type="entry name" value="Arabinose_Iso_C"/>
    <property type="match status" value="1"/>
</dbReference>
<feature type="binding site" evidence="6">
    <location>
        <position position="447"/>
    </location>
    <ligand>
        <name>Mn(2+)</name>
        <dbReference type="ChEBI" id="CHEBI:29035"/>
    </ligand>
</feature>
<evidence type="ECO:0000256" key="3">
    <source>
        <dbReference type="ARBA" id="ARBA00023211"/>
    </source>
</evidence>
<dbReference type="Pfam" id="PF02610">
    <property type="entry name" value="AraA_N"/>
    <property type="match status" value="1"/>
</dbReference>
<comment type="cofactor">
    <cofactor evidence="6">
        <name>Mn(2+)</name>
        <dbReference type="ChEBI" id="CHEBI:29035"/>
    </cofactor>
    <text evidence="6">Binds 1 Mn(2+) ion per subunit.</text>
</comment>
<reference evidence="10 11" key="1">
    <citation type="submission" date="2023-03" db="EMBL/GenBank/DDBJ databases">
        <title>Bacillus Genome Sequencing.</title>
        <authorList>
            <person name="Dunlap C."/>
        </authorList>
    </citation>
    <scope>NUCLEOTIDE SEQUENCE [LARGE SCALE GENOMIC DNA]</scope>
    <source>
        <strain evidence="10 11">BD-533</strain>
    </source>
</reference>
<dbReference type="InterPro" id="IPR003762">
    <property type="entry name" value="Lara_isomerase"/>
</dbReference>
<evidence type="ECO:0000256" key="2">
    <source>
        <dbReference type="ARBA" id="ARBA00022935"/>
    </source>
</evidence>
<dbReference type="InterPro" id="IPR055389">
    <property type="entry name" value="AraA_N"/>
</dbReference>
<keyword evidence="1 6" id="KW-0479">Metal-binding</keyword>
<protein>
    <recommendedName>
        <fullName evidence="6">L-arabinose isomerase</fullName>
        <ecNumber evidence="6">5.3.1.4</ecNumber>
    </recommendedName>
</protein>
<sequence>MNPFKEKVFWFVTGSQHLYGPETLLQVEEHSKQMTEGIDGNESIPSKLIFKPVLTTPDAIRRLCLDANADDSCAGIVTWMHTFSPAKMWIAGLAEYRKPLLHLHTQFNRDIPWETIDMDFMNLNQAAHGDREYGFIGARMGISRKVVVGYWEDPAVLSRIAGWMRTAVAFVAGRSLKVARFGDNMRQVAVTEGDKVEAQIKFGWSINGYGVGDLVERVGDITESQVDQLMDEYSEKYDITEEGRAAGPVREAIREQARIELGLKGFLEEGGFGAFTTTFEDLHGLKQLPGLAVQRLMEQGYGFGGEGDWKTAALTRVMKIIANNKGTSFMEDYTYHMEPGQELVLGAHMLEICPTIAATRPKIEVHPLGIGGKDDPARLVFDGSSGAALNASLIDMGNRFRLLINEVDAVQPAKAMPKLPVARVLWKPQPSLRDSAESWIYAGGAHHTVFSYNVSTEQLVDWAELAGVEVVIINKHTNPLQFRNELRWSEVAWKR</sequence>
<dbReference type="CDD" id="cd03557">
    <property type="entry name" value="L-arabinose_isomerase"/>
    <property type="match status" value="1"/>
</dbReference>
<dbReference type="PIRSF" id="PIRSF001478">
    <property type="entry name" value="L-ara_isomerase"/>
    <property type="match status" value="1"/>
</dbReference>
<dbReference type="InterPro" id="IPR024664">
    <property type="entry name" value="Ara_Isoase_C"/>
</dbReference>
<evidence type="ECO:0000256" key="6">
    <source>
        <dbReference type="HAMAP-Rule" id="MF_00519"/>
    </source>
</evidence>
<feature type="domain" description="L-arabinose isomerase C-terminal" evidence="8">
    <location>
        <begin position="326"/>
        <end position="469"/>
    </location>
</feature>
<dbReference type="EMBL" id="JARLKY010000018">
    <property type="protein sequence ID" value="MEC0227131.1"/>
    <property type="molecule type" value="Genomic_DNA"/>
</dbReference>
<feature type="binding site" evidence="6">
    <location>
        <position position="306"/>
    </location>
    <ligand>
        <name>Mn(2+)</name>
        <dbReference type="ChEBI" id="CHEBI:29035"/>
    </ligand>
</feature>
<evidence type="ECO:0000259" key="7">
    <source>
        <dbReference type="Pfam" id="PF02610"/>
    </source>
</evidence>
<feature type="binding site" evidence="6">
    <location>
        <position position="348"/>
    </location>
    <ligand>
        <name>Mn(2+)</name>
        <dbReference type="ChEBI" id="CHEBI:29035"/>
    </ligand>
</feature>
<gene>
    <name evidence="6 10" type="primary">araA</name>
    <name evidence="10" type="ORF">P4I72_08350</name>
</gene>
<dbReference type="PANTHER" id="PTHR38464:SF1">
    <property type="entry name" value="L-ARABINOSE ISOMERASE"/>
    <property type="match status" value="1"/>
</dbReference>
<comment type="function">
    <text evidence="6">Catalyzes the conversion of L-arabinose to L-ribulose.</text>
</comment>
<evidence type="ECO:0000256" key="5">
    <source>
        <dbReference type="ARBA" id="ARBA00023277"/>
    </source>
</evidence>